<evidence type="ECO:0000256" key="2">
    <source>
        <dbReference type="ARBA" id="ARBA00023002"/>
    </source>
</evidence>
<evidence type="ECO:0000259" key="6">
    <source>
        <dbReference type="Pfam" id="PF01408"/>
    </source>
</evidence>
<dbReference type="InterPro" id="IPR000683">
    <property type="entry name" value="Gfo/Idh/MocA-like_OxRdtase_N"/>
</dbReference>
<dbReference type="AlphaFoldDB" id="A0A139ABK3"/>
<keyword evidence="2" id="KW-0560">Oxidoreductase</keyword>
<dbReference type="EMBL" id="KQ965770">
    <property type="protein sequence ID" value="KXS14212.1"/>
    <property type="molecule type" value="Genomic_DNA"/>
</dbReference>
<dbReference type="PANTHER" id="PTHR22604:SF105">
    <property type="entry name" value="TRANS-1,2-DIHYDROBENZENE-1,2-DIOL DEHYDROGENASE"/>
    <property type="match status" value="1"/>
</dbReference>
<dbReference type="Gene3D" id="3.30.360.10">
    <property type="entry name" value="Dihydrodipicolinate Reductase, domain 2"/>
    <property type="match status" value="1"/>
</dbReference>
<evidence type="ECO:0000256" key="5">
    <source>
        <dbReference type="ARBA" id="ARBA00049233"/>
    </source>
</evidence>
<dbReference type="GO" id="GO:0047837">
    <property type="term" value="F:D-xylose 1-dehydrogenase (NADP+) activity"/>
    <property type="evidence" value="ECO:0007669"/>
    <property type="project" value="UniProtKB-EC"/>
</dbReference>
<keyword evidence="8" id="KW-1185">Reference proteome</keyword>
<comment type="similarity">
    <text evidence="1">Belongs to the Gfo/Idh/MocA family.</text>
</comment>
<evidence type="ECO:0000256" key="3">
    <source>
        <dbReference type="ARBA" id="ARBA00038984"/>
    </source>
</evidence>
<name>A0A139ABK3_GONPJ</name>
<dbReference type="EC" id="1.1.1.179" evidence="3"/>
<dbReference type="PANTHER" id="PTHR22604">
    <property type="entry name" value="OXIDOREDUCTASES"/>
    <property type="match status" value="1"/>
</dbReference>
<protein>
    <recommendedName>
        <fullName evidence="3">D-xylose 1-dehydrogenase (NADP(+), D-xylono-1,5-lactone-forming)</fullName>
        <ecNumber evidence="3">1.1.1.179</ecNumber>
    </recommendedName>
    <alternativeName>
        <fullName evidence="4">D-xylose-NADP dehydrogenase</fullName>
    </alternativeName>
</protein>
<dbReference type="GO" id="GO:0000166">
    <property type="term" value="F:nucleotide binding"/>
    <property type="evidence" value="ECO:0007669"/>
    <property type="project" value="InterPro"/>
</dbReference>
<evidence type="ECO:0000256" key="1">
    <source>
        <dbReference type="ARBA" id="ARBA00010928"/>
    </source>
</evidence>
<dbReference type="Gene3D" id="3.40.50.720">
    <property type="entry name" value="NAD(P)-binding Rossmann-like Domain"/>
    <property type="match status" value="1"/>
</dbReference>
<evidence type="ECO:0000313" key="8">
    <source>
        <dbReference type="Proteomes" id="UP000070544"/>
    </source>
</evidence>
<evidence type="ECO:0000313" key="7">
    <source>
        <dbReference type="EMBL" id="KXS14212.1"/>
    </source>
</evidence>
<comment type="catalytic activity">
    <reaction evidence="5">
        <text>D-xylose + NADP(+) = D-xylono-1,5-lactone + NADPH + H(+)</text>
        <dbReference type="Rhea" id="RHEA:22000"/>
        <dbReference type="ChEBI" id="CHEBI:15378"/>
        <dbReference type="ChEBI" id="CHEBI:15867"/>
        <dbReference type="ChEBI" id="CHEBI:53455"/>
        <dbReference type="ChEBI" id="CHEBI:57783"/>
        <dbReference type="ChEBI" id="CHEBI:58349"/>
        <dbReference type="EC" id="1.1.1.179"/>
    </reaction>
</comment>
<proteinExistence type="inferred from homology"/>
<dbReference type="SUPFAM" id="SSF55347">
    <property type="entry name" value="Glyceraldehyde-3-phosphate dehydrogenase-like, C-terminal domain"/>
    <property type="match status" value="1"/>
</dbReference>
<dbReference type="Proteomes" id="UP000070544">
    <property type="component" value="Unassembled WGS sequence"/>
</dbReference>
<reference evidence="7 8" key="1">
    <citation type="journal article" date="2015" name="Genome Biol. Evol.">
        <title>Phylogenomic analyses indicate that early fungi evolved digesting cell walls of algal ancestors of land plants.</title>
        <authorList>
            <person name="Chang Y."/>
            <person name="Wang S."/>
            <person name="Sekimoto S."/>
            <person name="Aerts A.L."/>
            <person name="Choi C."/>
            <person name="Clum A."/>
            <person name="LaButti K.M."/>
            <person name="Lindquist E.A."/>
            <person name="Yee Ngan C."/>
            <person name="Ohm R.A."/>
            <person name="Salamov A.A."/>
            <person name="Grigoriev I.V."/>
            <person name="Spatafora J.W."/>
            <person name="Berbee M.L."/>
        </authorList>
    </citation>
    <scope>NUCLEOTIDE SEQUENCE [LARGE SCALE GENOMIC DNA]</scope>
    <source>
        <strain evidence="7 8">JEL478</strain>
    </source>
</reference>
<dbReference type="OrthoDB" id="2129491at2759"/>
<feature type="domain" description="Gfo/Idh/MocA-like oxidoreductase N-terminal" evidence="6">
    <location>
        <begin position="30"/>
        <end position="140"/>
    </location>
</feature>
<dbReference type="STRING" id="1344416.A0A139ABK3"/>
<dbReference type="InterPro" id="IPR050984">
    <property type="entry name" value="Gfo/Idh/MocA_domain"/>
</dbReference>
<dbReference type="Pfam" id="PF01408">
    <property type="entry name" value="GFO_IDH_MocA"/>
    <property type="match status" value="1"/>
</dbReference>
<sequence length="462" mass="50631">MASIFSHIKNVYLSMSPPIPAPSENDREPLRMGILGAVNIAPNAVIVPSKSSTGLKVTSIAARDSKRAEEFAKSHGIAKVYGGRVDVVYNPLPNGLHLKWTTEAVKNSKDVLCEKPLASNTQQAREMCAVAREHNRVVLEAFHYRFHPSLHVFAYHLRKARTPENPLVGVKASMMVPDGFIKDSDIRFSYPLAGGALMDCGVYPISTVLYAVRVAGEGARAGSDFDFAAWSSGIEVVNADSVLFSTSDTKVLEAKANLNAEASQQSMKPQAQNCWFQFLVVLRDRKCHTPAWWEGPKLSLPTVDATLKDGTKIELVNYIAPSIYHCITVTSPSGQQQYYKAYTPSQNSSTDLGVTAAVDGKWESTVGKLWSEFERKFIFVAPLPLPSHAGTTYRYTIEAFDLGVQAFKRGTAPVLVAPPSSADDAKKRKGGWAPVWMDNRKSEVIMECVDKIYEKSGLGKPS</sequence>
<accession>A0A139ABK3</accession>
<gene>
    <name evidence="7" type="ORF">M427DRAFT_146058</name>
</gene>
<dbReference type="SUPFAM" id="SSF51735">
    <property type="entry name" value="NAD(P)-binding Rossmann-fold domains"/>
    <property type="match status" value="1"/>
</dbReference>
<dbReference type="InterPro" id="IPR036291">
    <property type="entry name" value="NAD(P)-bd_dom_sf"/>
</dbReference>
<organism evidence="7 8">
    <name type="scientific">Gonapodya prolifera (strain JEL478)</name>
    <name type="common">Monoblepharis prolifera</name>
    <dbReference type="NCBI Taxonomy" id="1344416"/>
    <lineage>
        <taxon>Eukaryota</taxon>
        <taxon>Fungi</taxon>
        <taxon>Fungi incertae sedis</taxon>
        <taxon>Chytridiomycota</taxon>
        <taxon>Chytridiomycota incertae sedis</taxon>
        <taxon>Monoblepharidomycetes</taxon>
        <taxon>Monoblepharidales</taxon>
        <taxon>Gonapodyaceae</taxon>
        <taxon>Gonapodya</taxon>
    </lineage>
</organism>
<evidence type="ECO:0000256" key="4">
    <source>
        <dbReference type="ARBA" id="ARBA00042988"/>
    </source>
</evidence>